<dbReference type="FunFam" id="1.25.40.10:FF:000366">
    <property type="entry name" value="Pentatricopeptide (PPR) repeat-containing protein"/>
    <property type="match status" value="1"/>
</dbReference>
<dbReference type="Pfam" id="PF13812">
    <property type="entry name" value="PPR_3"/>
    <property type="match status" value="1"/>
</dbReference>
<dbReference type="InterPro" id="IPR011990">
    <property type="entry name" value="TPR-like_helical_dom_sf"/>
</dbReference>
<dbReference type="InterPro" id="IPR002885">
    <property type="entry name" value="PPR_rpt"/>
</dbReference>
<evidence type="ECO:0000256" key="1">
    <source>
        <dbReference type="ARBA" id="ARBA00022737"/>
    </source>
</evidence>
<organism evidence="3 4">
    <name type="scientific">Arachis duranensis</name>
    <name type="common">Wild peanut</name>
    <dbReference type="NCBI Taxonomy" id="130453"/>
    <lineage>
        <taxon>Eukaryota</taxon>
        <taxon>Viridiplantae</taxon>
        <taxon>Streptophyta</taxon>
        <taxon>Embryophyta</taxon>
        <taxon>Tracheophyta</taxon>
        <taxon>Spermatophyta</taxon>
        <taxon>Magnoliopsida</taxon>
        <taxon>eudicotyledons</taxon>
        <taxon>Gunneridae</taxon>
        <taxon>Pentapetalae</taxon>
        <taxon>rosids</taxon>
        <taxon>fabids</taxon>
        <taxon>Fabales</taxon>
        <taxon>Fabaceae</taxon>
        <taxon>Papilionoideae</taxon>
        <taxon>50 kb inversion clade</taxon>
        <taxon>dalbergioids sensu lato</taxon>
        <taxon>Dalbergieae</taxon>
        <taxon>Pterocarpus clade</taxon>
        <taxon>Arachis</taxon>
    </lineage>
</organism>
<dbReference type="InterPro" id="IPR046960">
    <property type="entry name" value="PPR_At4g14850-like_plant"/>
</dbReference>
<dbReference type="GO" id="GO:0009451">
    <property type="term" value="P:RNA modification"/>
    <property type="evidence" value="ECO:0007669"/>
    <property type="project" value="InterPro"/>
</dbReference>
<dbReference type="FunFam" id="1.25.40.10:FF:000227">
    <property type="entry name" value="Pentatricopeptide repeat-containing protein At3g13880"/>
    <property type="match status" value="1"/>
</dbReference>
<dbReference type="OrthoDB" id="185373at2759"/>
<keyword evidence="3" id="KW-1185">Reference proteome</keyword>
<dbReference type="SUPFAM" id="SSF48452">
    <property type="entry name" value="TPR-like"/>
    <property type="match status" value="1"/>
</dbReference>
<dbReference type="Pfam" id="PF01535">
    <property type="entry name" value="PPR"/>
    <property type="match status" value="4"/>
</dbReference>
<reference evidence="3" key="1">
    <citation type="journal article" date="2016" name="Nat. Genet.">
        <title>The genome sequences of Arachis duranensis and Arachis ipaensis, the diploid ancestors of cultivated peanut.</title>
        <authorList>
            <person name="Bertioli D.J."/>
            <person name="Cannon S.B."/>
            <person name="Froenicke L."/>
            <person name="Huang G."/>
            <person name="Farmer A.D."/>
            <person name="Cannon E.K."/>
            <person name="Liu X."/>
            <person name="Gao D."/>
            <person name="Clevenger J."/>
            <person name="Dash S."/>
            <person name="Ren L."/>
            <person name="Moretzsohn M.C."/>
            <person name="Shirasawa K."/>
            <person name="Huang W."/>
            <person name="Vidigal B."/>
            <person name="Abernathy B."/>
            <person name="Chu Y."/>
            <person name="Niederhuth C.E."/>
            <person name="Umale P."/>
            <person name="Araujo A.C."/>
            <person name="Kozik A."/>
            <person name="Kim K.D."/>
            <person name="Burow M.D."/>
            <person name="Varshney R.K."/>
            <person name="Wang X."/>
            <person name="Zhang X."/>
            <person name="Barkley N."/>
            <person name="Guimaraes P.M."/>
            <person name="Isobe S."/>
            <person name="Guo B."/>
            <person name="Liao B."/>
            <person name="Stalker H.T."/>
            <person name="Schmitz R.J."/>
            <person name="Scheffler B.E."/>
            <person name="Leal-Bertioli S.C."/>
            <person name="Xun X."/>
            <person name="Jackson S.A."/>
            <person name="Michelmore R."/>
            <person name="Ozias-Akins P."/>
        </authorList>
    </citation>
    <scope>NUCLEOTIDE SEQUENCE [LARGE SCALE GENOMIC DNA]</scope>
    <source>
        <strain evidence="3">cv. V14167</strain>
    </source>
</reference>
<accession>A0A6P4CQ15</accession>
<dbReference type="Proteomes" id="UP000515211">
    <property type="component" value="Chromosome 3"/>
</dbReference>
<gene>
    <name evidence="4" type="primary">LOC107478886</name>
</gene>
<sequence length="755" mass="84087">MSMITQGQVRYLSKCVKPIIQPISSSSYIDLMCKQHHYEEALHAFDFYIKNSSIQLEPSTYTNLILACTNSRSLEYGRKVHDHILNSNHRPDIVLHNHILNMYGKCGSLKDARKVFEAMQLRNVVSWTLMISGYSQNSQENDAIIMYLQMLRSGHLPDQLTFGSILKACSIAGDITLGWQLHGHVIKLGFGYHLIAQNALIAMYTKFGQINHASDVFTTISTKDLISWGSMITGFTQFGNEIDALYLFRDMLRQGSYQPNEFIFGSVFSACSSLLEPEFGRQIHGVCTKFGLGRNTFAGCSLSDMYAKFGFLPSAKLAFYHIESPDLVSWNAIIAAFADSGDANESIYFFCQMMDSGLVPDSITCLSLLSACGSSMALNQGKQIHSYVIKLGFDKHAPVCNSLLTMYTKCSNLQDAFNVFEDISENANLVSWNAILSACLQHKQAGESFRLFKLMISSANRPDNITIMNLLGTCAELASLEAGNQVHCLSVKSGLVLDVSVCNGLIDMYAKCGSLKSAQNVFDSTLNQNVISWSSLIVGYAQFGLAHEALNLFRRMRKFGIHPNEVTYLGVLSACSHIGLVEEGWHLYKTMQVELGIPPRREHFSCMVDLLARAGCLNEAETFIMKTGFDPDITTWKTLLSACKTHGNVDIAKQAAENILKLDPSSSAAMVLLCNIHASAGNWEDVAKLRSLMKQTGVAKVPGQSWIEVKDKIHVFFSDDTSHPQREKIYTMLEELWLQMLDDGYDSCKWLDIDI</sequence>
<keyword evidence="1" id="KW-0677">Repeat</keyword>
<feature type="repeat" description="PPR" evidence="2">
    <location>
        <begin position="224"/>
        <end position="258"/>
    </location>
</feature>
<dbReference type="KEGG" id="adu:107478886"/>
<feature type="repeat" description="PPR" evidence="2">
    <location>
        <begin position="123"/>
        <end position="157"/>
    </location>
</feature>
<reference evidence="4" key="2">
    <citation type="submission" date="2025-08" db="UniProtKB">
        <authorList>
            <consortium name="RefSeq"/>
        </authorList>
    </citation>
    <scope>IDENTIFICATION</scope>
    <source>
        <tissue evidence="4">Whole plant</tissue>
    </source>
</reference>
<dbReference type="AlphaFoldDB" id="A0A6P4CQ15"/>
<feature type="repeat" description="PPR" evidence="2">
    <location>
        <begin position="428"/>
        <end position="462"/>
    </location>
</feature>
<evidence type="ECO:0000313" key="3">
    <source>
        <dbReference type="Proteomes" id="UP000515211"/>
    </source>
</evidence>
<feature type="repeat" description="PPR" evidence="2">
    <location>
        <begin position="529"/>
        <end position="563"/>
    </location>
</feature>
<dbReference type="FunFam" id="1.25.40.10:FF:000196">
    <property type="entry name" value="Pentatricopeptide repeat-containing protein At4g14850"/>
    <property type="match status" value="1"/>
</dbReference>
<name>A0A6P4CQ15_ARADU</name>
<dbReference type="GO" id="GO:0003723">
    <property type="term" value="F:RNA binding"/>
    <property type="evidence" value="ECO:0007669"/>
    <property type="project" value="InterPro"/>
</dbReference>
<evidence type="ECO:0000256" key="2">
    <source>
        <dbReference type="PROSITE-ProRule" id="PRU00708"/>
    </source>
</evidence>
<dbReference type="InterPro" id="IPR046848">
    <property type="entry name" value="E_motif"/>
</dbReference>
<dbReference type="Gene3D" id="1.25.40.10">
    <property type="entry name" value="Tetratricopeptide repeat domain"/>
    <property type="match status" value="4"/>
</dbReference>
<dbReference type="FunFam" id="1.25.40.10:FF:000344">
    <property type="entry name" value="Pentatricopeptide repeat-containing protein"/>
    <property type="match status" value="1"/>
</dbReference>
<feature type="repeat" description="PPR" evidence="2">
    <location>
        <begin position="326"/>
        <end position="360"/>
    </location>
</feature>
<evidence type="ECO:0000313" key="4">
    <source>
        <dbReference type="RefSeq" id="XP_015954524.1"/>
    </source>
</evidence>
<dbReference type="PANTHER" id="PTHR47926">
    <property type="entry name" value="PENTATRICOPEPTIDE REPEAT-CONTAINING PROTEIN"/>
    <property type="match status" value="1"/>
</dbReference>
<feature type="repeat" description="PPR" evidence="2">
    <location>
        <begin position="92"/>
        <end position="122"/>
    </location>
</feature>
<dbReference type="Pfam" id="PF13041">
    <property type="entry name" value="PPR_2"/>
    <property type="match status" value="3"/>
</dbReference>
<dbReference type="FunFam" id="1.25.40.10:FF:000689">
    <property type="entry name" value="Tetratricopeptide repeat (TPR)-like superfamily protein"/>
    <property type="match status" value="1"/>
</dbReference>
<dbReference type="PROSITE" id="PS51375">
    <property type="entry name" value="PPR"/>
    <property type="match status" value="7"/>
</dbReference>
<protein>
    <submittedName>
        <fullName evidence="4">Pentatricopeptide repeat-containing protein At3g53360, mitochondrial isoform X1</fullName>
    </submittedName>
</protein>
<dbReference type="FunFam" id="1.25.40.10:FF:000031">
    <property type="entry name" value="Pentatricopeptide repeat-containing protein mitochondrial"/>
    <property type="match status" value="1"/>
</dbReference>
<dbReference type="Pfam" id="PF20431">
    <property type="entry name" value="E_motif"/>
    <property type="match status" value="1"/>
</dbReference>
<dbReference type="GeneID" id="107478886"/>
<dbReference type="NCBIfam" id="TIGR00756">
    <property type="entry name" value="PPR"/>
    <property type="match status" value="6"/>
</dbReference>
<feature type="repeat" description="PPR" evidence="2">
    <location>
        <begin position="564"/>
        <end position="599"/>
    </location>
</feature>
<proteinExistence type="predicted"/>
<dbReference type="RefSeq" id="XP_015954524.1">
    <property type="nucleotide sequence ID" value="XM_016099038.3"/>
</dbReference>